<proteinExistence type="predicted"/>
<dbReference type="Proteomes" id="UP001500635">
    <property type="component" value="Unassembled WGS sequence"/>
</dbReference>
<dbReference type="PROSITE" id="PS01124">
    <property type="entry name" value="HTH_ARAC_FAMILY_2"/>
    <property type="match status" value="1"/>
</dbReference>
<accession>A0ABP8K2K5</accession>
<sequence length="359" mass="39175">MSTEVADVGSHLSRLSFLDTARTRTPVRRRIRSRGVPNALQGHLVAQSDSPRGATEFVSMLLGQSNIVVDPGHAEGFHATLHAIQTHDVAMAHLDLAVPCTLDVSQSPEVFTVHMTTVGEAAVSIGGIRHAITPFFALVVSPGMHYQLHLELDSPQLIIRIERTAMERQLSRMLGRALAAPIVFEPIGDLTVDAAVRWHGAIQILSSEVLSPGSLLRQGSGTEALGELLISTLLYIQEHNYSSGLRRPAASGRPAVRRSLDYIAEHLAEQITLDALSEYVGMSVRSIQSGFREDLATTPIAYIRDQRLLKVRAELKAAIPGDGFTVTAAAERWGFTHLGNFSVLYRRRFGESPSATLRR</sequence>
<evidence type="ECO:0000313" key="5">
    <source>
        <dbReference type="EMBL" id="GAA4399367.1"/>
    </source>
</evidence>
<comment type="caution">
    <text evidence="5">The sequence shown here is derived from an EMBL/GenBank/DDBJ whole genome shotgun (WGS) entry which is preliminary data.</text>
</comment>
<dbReference type="Gene3D" id="1.10.10.60">
    <property type="entry name" value="Homeodomain-like"/>
    <property type="match status" value="1"/>
</dbReference>
<evidence type="ECO:0000313" key="6">
    <source>
        <dbReference type="Proteomes" id="UP001500635"/>
    </source>
</evidence>
<dbReference type="Pfam" id="PF14525">
    <property type="entry name" value="AraC_binding_2"/>
    <property type="match status" value="1"/>
</dbReference>
<dbReference type="SUPFAM" id="SSF46689">
    <property type="entry name" value="Homeodomain-like"/>
    <property type="match status" value="1"/>
</dbReference>
<protein>
    <submittedName>
        <fullName evidence="5">AraC family transcriptional regulator</fullName>
    </submittedName>
</protein>
<keyword evidence="3" id="KW-0804">Transcription</keyword>
<dbReference type="InterPro" id="IPR050204">
    <property type="entry name" value="AraC_XylS_family_regulators"/>
</dbReference>
<dbReference type="InterPro" id="IPR035418">
    <property type="entry name" value="AraC-bd_2"/>
</dbReference>
<evidence type="ECO:0000256" key="1">
    <source>
        <dbReference type="ARBA" id="ARBA00023015"/>
    </source>
</evidence>
<keyword evidence="6" id="KW-1185">Reference proteome</keyword>
<dbReference type="SMART" id="SM00342">
    <property type="entry name" value="HTH_ARAC"/>
    <property type="match status" value="1"/>
</dbReference>
<keyword evidence="1" id="KW-0805">Transcription regulation</keyword>
<evidence type="ECO:0000259" key="4">
    <source>
        <dbReference type="PROSITE" id="PS01124"/>
    </source>
</evidence>
<evidence type="ECO:0000256" key="2">
    <source>
        <dbReference type="ARBA" id="ARBA00023125"/>
    </source>
</evidence>
<evidence type="ECO:0000256" key="3">
    <source>
        <dbReference type="ARBA" id="ARBA00023163"/>
    </source>
</evidence>
<reference evidence="6" key="1">
    <citation type="journal article" date="2019" name="Int. J. Syst. Evol. Microbiol.">
        <title>The Global Catalogue of Microorganisms (GCM) 10K type strain sequencing project: providing services to taxonomists for standard genome sequencing and annotation.</title>
        <authorList>
            <consortium name="The Broad Institute Genomics Platform"/>
            <consortium name="The Broad Institute Genome Sequencing Center for Infectious Disease"/>
            <person name="Wu L."/>
            <person name="Ma J."/>
        </authorList>
    </citation>
    <scope>NUCLEOTIDE SEQUENCE [LARGE SCALE GENOMIC DNA]</scope>
    <source>
        <strain evidence="6">JCM 17688</strain>
    </source>
</reference>
<organism evidence="5 6">
    <name type="scientific">Tsukamurella soli</name>
    <dbReference type="NCBI Taxonomy" id="644556"/>
    <lineage>
        <taxon>Bacteria</taxon>
        <taxon>Bacillati</taxon>
        <taxon>Actinomycetota</taxon>
        <taxon>Actinomycetes</taxon>
        <taxon>Mycobacteriales</taxon>
        <taxon>Tsukamurellaceae</taxon>
        <taxon>Tsukamurella</taxon>
    </lineage>
</organism>
<feature type="domain" description="HTH araC/xylS-type" evidence="4">
    <location>
        <begin position="257"/>
        <end position="359"/>
    </location>
</feature>
<keyword evidence="2" id="KW-0238">DNA-binding</keyword>
<dbReference type="PANTHER" id="PTHR46796">
    <property type="entry name" value="HTH-TYPE TRANSCRIPTIONAL ACTIVATOR RHAS-RELATED"/>
    <property type="match status" value="1"/>
</dbReference>
<dbReference type="Pfam" id="PF12833">
    <property type="entry name" value="HTH_18"/>
    <property type="match status" value="1"/>
</dbReference>
<dbReference type="EMBL" id="BAABFR010000069">
    <property type="protein sequence ID" value="GAA4399367.1"/>
    <property type="molecule type" value="Genomic_DNA"/>
</dbReference>
<name>A0ABP8K2K5_9ACTN</name>
<dbReference type="InterPro" id="IPR009057">
    <property type="entry name" value="Homeodomain-like_sf"/>
</dbReference>
<gene>
    <name evidence="5" type="ORF">GCM10023147_36640</name>
</gene>
<dbReference type="InterPro" id="IPR018060">
    <property type="entry name" value="HTH_AraC"/>
</dbReference>